<dbReference type="Gene3D" id="3.30.1490.70">
    <property type="match status" value="1"/>
</dbReference>
<keyword evidence="3" id="KW-0235">DNA replication</keyword>
<protein>
    <recommendedName>
        <fullName evidence="6">Polydeoxyribonucleotide synthase [ATP]</fullName>
    </recommendedName>
</protein>
<evidence type="ECO:0000256" key="1">
    <source>
        <dbReference type="ARBA" id="ARBA00004328"/>
    </source>
</evidence>
<feature type="compositionally biased region" description="Basic and acidic residues" evidence="8">
    <location>
        <begin position="107"/>
        <end position="132"/>
    </location>
</feature>
<dbReference type="Gene3D" id="2.40.50.140">
    <property type="entry name" value="Nucleic acid-binding proteins"/>
    <property type="match status" value="1"/>
</dbReference>
<comment type="subcellular location">
    <subcellularLocation>
        <location evidence="1">Virion</location>
    </subcellularLocation>
</comment>
<organism evidence="10 11">
    <name type="scientific">Durusdinium trenchii</name>
    <dbReference type="NCBI Taxonomy" id="1381693"/>
    <lineage>
        <taxon>Eukaryota</taxon>
        <taxon>Sar</taxon>
        <taxon>Alveolata</taxon>
        <taxon>Dinophyceae</taxon>
        <taxon>Suessiales</taxon>
        <taxon>Symbiodiniaceae</taxon>
        <taxon>Durusdinium</taxon>
    </lineage>
</organism>
<evidence type="ECO:0000313" key="10">
    <source>
        <dbReference type="EMBL" id="CAK9104658.1"/>
    </source>
</evidence>
<dbReference type="InterPro" id="IPR050326">
    <property type="entry name" value="NAD_dep_DNA_ligaseB"/>
</dbReference>
<dbReference type="InterPro" id="IPR012310">
    <property type="entry name" value="DNA_ligase_ATP-dep_cent"/>
</dbReference>
<evidence type="ECO:0000256" key="5">
    <source>
        <dbReference type="ARBA" id="ARBA00023204"/>
    </source>
</evidence>
<keyword evidence="5" id="KW-0234">DNA repair</keyword>
<name>A0ABP0RVL2_9DINO</name>
<feature type="domain" description="ATP-dependent DNA ligase family profile" evidence="9">
    <location>
        <begin position="327"/>
        <end position="515"/>
    </location>
</feature>
<feature type="region of interest" description="Disordered" evidence="8">
    <location>
        <begin position="150"/>
        <end position="183"/>
    </location>
</feature>
<gene>
    <name evidence="10" type="ORF">SCF082_LOCUS48818</name>
</gene>
<evidence type="ECO:0000256" key="4">
    <source>
        <dbReference type="ARBA" id="ARBA00022763"/>
    </source>
</evidence>
<dbReference type="InterPro" id="IPR012340">
    <property type="entry name" value="NA-bd_OB-fold"/>
</dbReference>
<dbReference type="SUPFAM" id="SSF50249">
    <property type="entry name" value="Nucleic acid-binding proteins"/>
    <property type="match status" value="1"/>
</dbReference>
<evidence type="ECO:0000256" key="3">
    <source>
        <dbReference type="ARBA" id="ARBA00022705"/>
    </source>
</evidence>
<comment type="function">
    <text evidence="7">Very low-fidelity DNA ligase that seals nicks in double-stranded DNA during DNA repair. Together with the viral repair DNA polymerase X, fills the single nucleotide gaps generated by the AP endonuclease. It is not essential for viral replication and recombination. Displays a very low adenylation activity towards DNA with 3'-dideoxy- or 3'-amino-terminated nicks compared to regular nick DNA.</text>
</comment>
<dbReference type="Gene3D" id="3.30.470.30">
    <property type="entry name" value="DNA ligase/mRNA capping enzyme"/>
    <property type="match status" value="1"/>
</dbReference>
<dbReference type="Pfam" id="PF01068">
    <property type="entry name" value="DNA_ligase_A_M"/>
    <property type="match status" value="1"/>
</dbReference>
<evidence type="ECO:0000313" key="11">
    <source>
        <dbReference type="Proteomes" id="UP001642464"/>
    </source>
</evidence>
<dbReference type="PANTHER" id="PTHR47810:SF5">
    <property type="entry name" value="LIGASE, PUTATIVE-RELATED"/>
    <property type="match status" value="1"/>
</dbReference>
<dbReference type="Proteomes" id="UP001642464">
    <property type="component" value="Unassembled WGS sequence"/>
</dbReference>
<evidence type="ECO:0000256" key="2">
    <source>
        <dbReference type="ARBA" id="ARBA00022598"/>
    </source>
</evidence>
<evidence type="ECO:0000256" key="6">
    <source>
        <dbReference type="ARBA" id="ARBA00032896"/>
    </source>
</evidence>
<sequence>MRRARQTVQLLCRASASGRSERVWRLEIDGDEARREWGVLGGKLRSTTSKVPNETWIQRVVRDKLSNGYQVDGAVQGSELSRLVKQAMAGSASESRSSSLATPLGLGKEEQTEQRQDFASDTRQRSRQDRSLPELQDAFELELVKHGKKKPTKWKLSYDPETGAVTSSTNGQRATRKDAANGNDAAHLIAQETRKRLDAGYKVPASAQVPEWILEFQRKRNPLLEQVEACPDDQALEIHLERGNRLWSVFVSGEQVERRFGLAGLKMQVSKRVYAEGRGGRTPNQQARFEAMAQADKKIDHGYKLIGEQVDANEPSDRETCTDVPVPMLASTCDLTKLNKRFTEERVFVQPKLDGLRCLADLHTGELWSRGRKRFDTLSHIELDIVTGHRQAHGAPRWADGELYSSGLSIQKLNSIIRGKSSSTEDRQLIKLFLFDIVEPEPFKLRSERLSEWFAQVEGGISHVLLTETRQAFPSEVMQCHHDFVAQGYEGTIVRLPIEEPYAQGTRSRSLQKLKDFQQEEFPCTQVLPVKHQAEPIAGSFVLQVPNSDLTFQAPPQASLQDKREMWARRDEFASGSFLATVKFFNLTDDGLPRFPVVLGFRNVADM</sequence>
<feature type="compositionally biased region" description="Low complexity" evidence="8">
    <location>
        <begin position="89"/>
        <end position="101"/>
    </location>
</feature>
<dbReference type="SUPFAM" id="SSF56091">
    <property type="entry name" value="DNA ligase/mRNA capping enzyme, catalytic domain"/>
    <property type="match status" value="1"/>
</dbReference>
<accession>A0ABP0RVL2</accession>
<evidence type="ECO:0000256" key="8">
    <source>
        <dbReference type="SAM" id="MobiDB-lite"/>
    </source>
</evidence>
<reference evidence="10 11" key="1">
    <citation type="submission" date="2024-02" db="EMBL/GenBank/DDBJ databases">
        <authorList>
            <person name="Chen Y."/>
            <person name="Shah S."/>
            <person name="Dougan E. K."/>
            <person name="Thang M."/>
            <person name="Chan C."/>
        </authorList>
    </citation>
    <scope>NUCLEOTIDE SEQUENCE [LARGE SCALE GENOMIC DNA]</scope>
</reference>
<dbReference type="PANTHER" id="PTHR47810">
    <property type="entry name" value="DNA LIGASE"/>
    <property type="match status" value="1"/>
</dbReference>
<keyword evidence="2" id="KW-0436">Ligase</keyword>
<feature type="compositionally biased region" description="Polar residues" evidence="8">
    <location>
        <begin position="164"/>
        <end position="173"/>
    </location>
</feature>
<keyword evidence="4" id="KW-0227">DNA damage</keyword>
<evidence type="ECO:0000259" key="9">
    <source>
        <dbReference type="Pfam" id="PF01068"/>
    </source>
</evidence>
<feature type="region of interest" description="Disordered" evidence="8">
    <location>
        <begin position="89"/>
        <end position="134"/>
    </location>
</feature>
<evidence type="ECO:0000256" key="7">
    <source>
        <dbReference type="ARBA" id="ARBA00046002"/>
    </source>
</evidence>
<proteinExistence type="predicted"/>
<comment type="caution">
    <text evidence="10">The sequence shown here is derived from an EMBL/GenBank/DDBJ whole genome shotgun (WGS) entry which is preliminary data.</text>
</comment>
<dbReference type="EMBL" id="CAXAMM010042396">
    <property type="protein sequence ID" value="CAK9104658.1"/>
    <property type="molecule type" value="Genomic_DNA"/>
</dbReference>
<keyword evidence="11" id="KW-1185">Reference proteome</keyword>